<sequence>MPGSTTFWEILSKLRNRSPKADALNFDEEISLADIITKHSYAPITERLLDHHICQRDDLSPFVDPEILEVENEMFPPTERSASAGLSTSFHRLVEQMLFKSLEKEIQAPENSEKKPGARVTKIHQTLEAQLQNLIELIQDKIVCTTRVLEYPIASKAVDKVFEQDPVGFTDALCFVISTTTKGLAEDIGRKTLSLSHPDENNLRKKFYKLTTCIESLRKTRVQVFSQFNKQVIALLETMVLNNEFEVDEDRNVFPKPILPHQKSKYSSPMISDDTSFDSQFWGNYSKIMDSFKDDRIWKDPKELPHGEMELRWEAWTNDKISCRISADKSFHLSSLDIRMQLRILYGIIDLAATNVRNAESLLKKSLNDFHLAKQILTDFSKNIRISNLRAVEIQEILKVLRVSVATSVTFLKSIEKTTRMSRFCVSEGIQCLREALGQTRKNPTQFSYQPNYIVLSLTIKCGPGILPILKEVEAMSRTGTRISALNLTTENLPVLAVGKKNSVQVVTGQNDEEFALKTTTSSARVHKDVVQNE</sequence>
<evidence type="ECO:0000313" key="1">
    <source>
        <dbReference type="EMBL" id="CAG7833783.1"/>
    </source>
</evidence>
<dbReference type="EMBL" id="CAJVCH010570018">
    <property type="protein sequence ID" value="CAG7833783.1"/>
    <property type="molecule type" value="Genomic_DNA"/>
</dbReference>
<dbReference type="Proteomes" id="UP000708208">
    <property type="component" value="Unassembled WGS sequence"/>
</dbReference>
<evidence type="ECO:0000313" key="2">
    <source>
        <dbReference type="Proteomes" id="UP000708208"/>
    </source>
</evidence>
<protein>
    <submittedName>
        <fullName evidence="1">Uncharacterized protein</fullName>
    </submittedName>
</protein>
<reference evidence="1" key="1">
    <citation type="submission" date="2021-06" db="EMBL/GenBank/DDBJ databases">
        <authorList>
            <person name="Hodson N. C."/>
            <person name="Mongue J. A."/>
            <person name="Jaron S. K."/>
        </authorList>
    </citation>
    <scope>NUCLEOTIDE SEQUENCE</scope>
</reference>
<keyword evidence="2" id="KW-1185">Reference proteome</keyword>
<dbReference type="AlphaFoldDB" id="A0A8J2LKU3"/>
<proteinExistence type="predicted"/>
<accession>A0A8J2LKU3</accession>
<comment type="caution">
    <text evidence="1">The sequence shown here is derived from an EMBL/GenBank/DDBJ whole genome shotgun (WGS) entry which is preliminary data.</text>
</comment>
<gene>
    <name evidence="1" type="ORF">AFUS01_LOCUS43363</name>
</gene>
<organism evidence="1 2">
    <name type="scientific">Allacma fusca</name>
    <dbReference type="NCBI Taxonomy" id="39272"/>
    <lineage>
        <taxon>Eukaryota</taxon>
        <taxon>Metazoa</taxon>
        <taxon>Ecdysozoa</taxon>
        <taxon>Arthropoda</taxon>
        <taxon>Hexapoda</taxon>
        <taxon>Collembola</taxon>
        <taxon>Symphypleona</taxon>
        <taxon>Sminthuridae</taxon>
        <taxon>Allacma</taxon>
    </lineage>
</organism>
<name>A0A8J2LKU3_9HEXA</name>